<comment type="caution">
    <text evidence="5">The sequence shown here is derived from an EMBL/GenBank/DDBJ whole genome shotgun (WGS) entry which is preliminary data.</text>
</comment>
<evidence type="ECO:0000259" key="4">
    <source>
        <dbReference type="Pfam" id="PF00534"/>
    </source>
</evidence>
<protein>
    <recommendedName>
        <fullName evidence="4">Glycosyl transferase family 1 domain-containing protein</fullName>
    </recommendedName>
</protein>
<proteinExistence type="predicted"/>
<feature type="transmembrane region" description="Helical" evidence="3">
    <location>
        <begin position="68"/>
        <end position="89"/>
    </location>
</feature>
<evidence type="ECO:0000313" key="5">
    <source>
        <dbReference type="EMBL" id="KAK1422462.1"/>
    </source>
</evidence>
<dbReference type="Proteomes" id="UP001229421">
    <property type="component" value="Unassembled WGS sequence"/>
</dbReference>
<dbReference type="SUPFAM" id="SSF53756">
    <property type="entry name" value="UDP-Glycosyltransferase/glycogen phosphorylase"/>
    <property type="match status" value="1"/>
</dbReference>
<dbReference type="Pfam" id="PF00534">
    <property type="entry name" value="Glycos_transf_1"/>
    <property type="match status" value="1"/>
</dbReference>
<dbReference type="AlphaFoldDB" id="A0AAD8NVH1"/>
<keyword evidence="3" id="KW-0812">Transmembrane</keyword>
<dbReference type="Pfam" id="PF16994">
    <property type="entry name" value="Glyco_trans_4_5"/>
    <property type="match status" value="1"/>
</dbReference>
<dbReference type="InterPro" id="IPR001296">
    <property type="entry name" value="Glyco_trans_1"/>
</dbReference>
<dbReference type="Gene3D" id="3.40.50.2000">
    <property type="entry name" value="Glycogen Phosphorylase B"/>
    <property type="match status" value="1"/>
</dbReference>
<feature type="compositionally biased region" description="Polar residues" evidence="2">
    <location>
        <begin position="27"/>
        <end position="48"/>
    </location>
</feature>
<evidence type="ECO:0000313" key="6">
    <source>
        <dbReference type="Proteomes" id="UP001229421"/>
    </source>
</evidence>
<name>A0AAD8NVH1_TARER</name>
<dbReference type="EMBL" id="JAUHHV010000006">
    <property type="protein sequence ID" value="KAK1422462.1"/>
    <property type="molecule type" value="Genomic_DNA"/>
</dbReference>
<feature type="domain" description="Glycosyl transferase family 1" evidence="4">
    <location>
        <begin position="516"/>
        <end position="624"/>
    </location>
</feature>
<feature type="region of interest" description="Disordered" evidence="2">
    <location>
        <begin position="1"/>
        <end position="48"/>
    </location>
</feature>
<sequence>MDEHNQIDAQRNLGKQSSRPVLKSILSGKSTPRGSRSPSFRRLNSSPTFRRDGRTNGFNANCFRSNRIVLWLLLITLWAYAGFCIQSRWAHGDNKDGIFWGNDEIEKSFDLSVSKDVVTDDVKINVSQIDVKKIDMVIETNGSRGVLHNKLSVKKRIKRSRRGSRSRSKHGDKKKVLVTVKSNEVGVQEEQLPQTNATYGMLVGPFGSTEDKVVEWSPVRRSGTCDRKSQFARLVWSRKFVLIFHELSMTGAPLSMMELASELLSCGGTVSVVALSRKGGLLPELSRKKIKVLEDKDKLSFKAASKADLVIAGSAVCASWIEQYFDHSVAGTRHLVWWIMENRREYFDRSKLVLNRVKTLVFLSESQSKQWMAWCEEENIKFKSTPSLVPLSVNDELAFVAGISCSLNTPAFTTEKMLEKRLLLRKSVREEMGVKDSDMLVMALSSINPGKGHLLLLESVHLATNKTPGETISDGQNLKKMLRGSDEKENGIKLLIGSVGSKSNKVIYVKSLLGFLSNHSDLQKSVIWTPATTRVASHYSAADVYVINSQGIGETFGRVTIEAMAYGIPVLGTDAGGTKEIVEHNVTGLLHPTGHPGNTILSKHLRYLLINPSERRRLGLEGREKVKKMYLKKHMYKIFWQVLYNTMKVK</sequence>
<evidence type="ECO:0000256" key="2">
    <source>
        <dbReference type="SAM" id="MobiDB-lite"/>
    </source>
</evidence>
<evidence type="ECO:0000256" key="3">
    <source>
        <dbReference type="SAM" id="Phobius"/>
    </source>
</evidence>
<accession>A0AAD8NVH1</accession>
<organism evidence="5 6">
    <name type="scientific">Tagetes erecta</name>
    <name type="common">African marigold</name>
    <dbReference type="NCBI Taxonomy" id="13708"/>
    <lineage>
        <taxon>Eukaryota</taxon>
        <taxon>Viridiplantae</taxon>
        <taxon>Streptophyta</taxon>
        <taxon>Embryophyta</taxon>
        <taxon>Tracheophyta</taxon>
        <taxon>Spermatophyta</taxon>
        <taxon>Magnoliopsida</taxon>
        <taxon>eudicotyledons</taxon>
        <taxon>Gunneridae</taxon>
        <taxon>Pentapetalae</taxon>
        <taxon>asterids</taxon>
        <taxon>campanulids</taxon>
        <taxon>Asterales</taxon>
        <taxon>Asteraceae</taxon>
        <taxon>Asteroideae</taxon>
        <taxon>Heliantheae alliance</taxon>
        <taxon>Tageteae</taxon>
        <taxon>Tagetes</taxon>
    </lineage>
</organism>
<reference evidence="5" key="1">
    <citation type="journal article" date="2023" name="bioRxiv">
        <title>Improved chromosome-level genome assembly for marigold (Tagetes erecta).</title>
        <authorList>
            <person name="Jiang F."/>
            <person name="Yuan L."/>
            <person name="Wang S."/>
            <person name="Wang H."/>
            <person name="Xu D."/>
            <person name="Wang A."/>
            <person name="Fan W."/>
        </authorList>
    </citation>
    <scope>NUCLEOTIDE SEQUENCE</scope>
    <source>
        <strain evidence="5">WSJ</strain>
        <tissue evidence="5">Leaf</tissue>
    </source>
</reference>
<dbReference type="GO" id="GO:0016757">
    <property type="term" value="F:glycosyltransferase activity"/>
    <property type="evidence" value="ECO:0007669"/>
    <property type="project" value="UniProtKB-KW"/>
</dbReference>
<gene>
    <name evidence="5" type="ORF">QVD17_25597</name>
</gene>
<evidence type="ECO:0000256" key="1">
    <source>
        <dbReference type="ARBA" id="ARBA00022676"/>
    </source>
</evidence>
<dbReference type="CDD" id="cd03801">
    <property type="entry name" value="GT4_PimA-like"/>
    <property type="match status" value="1"/>
</dbReference>
<keyword evidence="1" id="KW-0808">Transferase</keyword>
<dbReference type="PANTHER" id="PTHR47778:SF2">
    <property type="entry name" value="GLYCOSYL TRANSFERASE FAMILY 1 DOMAIN-CONTAINING PROTEIN"/>
    <property type="match status" value="1"/>
</dbReference>
<dbReference type="InterPro" id="IPR041693">
    <property type="entry name" value="Glyco_trans_4_5"/>
</dbReference>
<keyword evidence="3" id="KW-1133">Transmembrane helix</keyword>
<keyword evidence="3" id="KW-0472">Membrane</keyword>
<dbReference type="PANTHER" id="PTHR47778">
    <property type="entry name" value="BNAA05G14870D PROTEIN"/>
    <property type="match status" value="1"/>
</dbReference>
<keyword evidence="6" id="KW-1185">Reference proteome</keyword>
<keyword evidence="1" id="KW-0328">Glycosyltransferase</keyword>
<feature type="compositionally biased region" description="Polar residues" evidence="2">
    <location>
        <begin position="7"/>
        <end position="19"/>
    </location>
</feature>